<comment type="caution">
    <text evidence="2">The sequence shown here is derived from an EMBL/GenBank/DDBJ whole genome shotgun (WGS) entry which is preliminary data.</text>
</comment>
<dbReference type="EMBL" id="RBIG01000004">
    <property type="protein sequence ID" value="RKQ68085.1"/>
    <property type="molecule type" value="Genomic_DNA"/>
</dbReference>
<feature type="transmembrane region" description="Helical" evidence="1">
    <location>
        <begin position="62"/>
        <end position="81"/>
    </location>
</feature>
<keyword evidence="1" id="KW-0472">Membrane</keyword>
<dbReference type="RefSeq" id="WP_121221843.1">
    <property type="nucleotide sequence ID" value="NZ_RBIG01000004.1"/>
</dbReference>
<name>A0A420WAU0_9PROT</name>
<dbReference type="AlphaFoldDB" id="A0A420WAU0"/>
<dbReference type="InterPro" id="IPR009325">
    <property type="entry name" value="DUF983"/>
</dbReference>
<evidence type="ECO:0000256" key="1">
    <source>
        <dbReference type="SAM" id="Phobius"/>
    </source>
</evidence>
<accession>A0A420WAU0</accession>
<gene>
    <name evidence="2" type="ORF">BCL74_3404</name>
</gene>
<proteinExistence type="predicted"/>
<organism evidence="2 3">
    <name type="scientific">Oceanibaculum indicum</name>
    <dbReference type="NCBI Taxonomy" id="526216"/>
    <lineage>
        <taxon>Bacteria</taxon>
        <taxon>Pseudomonadati</taxon>
        <taxon>Pseudomonadota</taxon>
        <taxon>Alphaproteobacteria</taxon>
        <taxon>Rhodospirillales</taxon>
        <taxon>Oceanibaculaceae</taxon>
        <taxon>Oceanibaculum</taxon>
    </lineage>
</organism>
<evidence type="ECO:0000313" key="2">
    <source>
        <dbReference type="EMBL" id="RKQ68085.1"/>
    </source>
</evidence>
<keyword evidence="1" id="KW-1133">Transmembrane helix</keyword>
<dbReference type="OrthoDB" id="9799456at2"/>
<dbReference type="Pfam" id="PF06170">
    <property type="entry name" value="DUF983"/>
    <property type="match status" value="1"/>
</dbReference>
<sequence>MKSVNALRLPPSLPTVLWRGLQRRCPKCGTPGLLHAYLKVTPACSHCGEAYGHFRADDMPPWLTVFIVAHLVMPPMLWLERAYQPDIWLQGIGWSVITLALTLLLLPRCKGAVLSLMWALKAEGSERS</sequence>
<dbReference type="Proteomes" id="UP000277424">
    <property type="component" value="Unassembled WGS sequence"/>
</dbReference>
<protein>
    <submittedName>
        <fullName evidence="2">Uncharacterized protein (DUF983 family)</fullName>
    </submittedName>
</protein>
<reference evidence="2 3" key="1">
    <citation type="submission" date="2018-10" db="EMBL/GenBank/DDBJ databases">
        <title>Comparative analysis of microorganisms from saline springs in Andes Mountain Range, Colombia.</title>
        <authorList>
            <person name="Rubin E."/>
        </authorList>
    </citation>
    <scope>NUCLEOTIDE SEQUENCE [LARGE SCALE GENOMIC DNA]</scope>
    <source>
        <strain evidence="2 3">USBA 36</strain>
    </source>
</reference>
<keyword evidence="1" id="KW-0812">Transmembrane</keyword>
<evidence type="ECO:0000313" key="3">
    <source>
        <dbReference type="Proteomes" id="UP000277424"/>
    </source>
</evidence>
<feature type="transmembrane region" description="Helical" evidence="1">
    <location>
        <begin position="87"/>
        <end position="106"/>
    </location>
</feature>